<evidence type="ECO:0000313" key="3">
    <source>
        <dbReference type="EMBL" id="BDG62369.1"/>
    </source>
</evidence>
<dbReference type="AlphaFoldDB" id="A0AA35CN56"/>
<keyword evidence="1" id="KW-0408">Iron</keyword>
<evidence type="ECO:0000259" key="2">
    <source>
        <dbReference type="SMART" id="SM00899"/>
    </source>
</evidence>
<proteinExistence type="predicted"/>
<feature type="domain" description="Ferrous iron transporter FeoA-like" evidence="2">
    <location>
        <begin position="1"/>
        <end position="57"/>
    </location>
</feature>
<dbReference type="KEGG" id="cmic:caldi_34590"/>
<dbReference type="Pfam" id="PF04023">
    <property type="entry name" value="FeoA"/>
    <property type="match status" value="1"/>
</dbReference>
<dbReference type="PANTHER" id="PTHR43151:SF1">
    <property type="entry name" value="SSR2333 PROTEIN"/>
    <property type="match status" value="1"/>
</dbReference>
<dbReference type="SUPFAM" id="SSF50037">
    <property type="entry name" value="C-terminal domain of transcriptional repressors"/>
    <property type="match status" value="1"/>
</dbReference>
<dbReference type="Gene3D" id="2.30.30.90">
    <property type="match status" value="1"/>
</dbReference>
<gene>
    <name evidence="3" type="ORF">caldi_34590</name>
</gene>
<evidence type="ECO:0000256" key="1">
    <source>
        <dbReference type="ARBA" id="ARBA00023004"/>
    </source>
</evidence>
<dbReference type="InterPro" id="IPR008988">
    <property type="entry name" value="Transcriptional_repressor_C"/>
</dbReference>
<name>A0AA35CN56_9FIRM</name>
<dbReference type="Proteomes" id="UP001163687">
    <property type="component" value="Chromosome"/>
</dbReference>
<dbReference type="SMART" id="SM00899">
    <property type="entry name" value="FeoA"/>
    <property type="match status" value="1"/>
</dbReference>
<organism evidence="3 4">
    <name type="scientific">Caldinitratiruptor microaerophilus</name>
    <dbReference type="NCBI Taxonomy" id="671077"/>
    <lineage>
        <taxon>Bacteria</taxon>
        <taxon>Bacillati</taxon>
        <taxon>Bacillota</taxon>
        <taxon>Clostridia</taxon>
        <taxon>Eubacteriales</taxon>
        <taxon>Symbiobacteriaceae</taxon>
        <taxon>Caldinitratiruptor</taxon>
    </lineage>
</organism>
<dbReference type="PANTHER" id="PTHR43151">
    <property type="entry name" value="FEOA FAMILY PROTEIN"/>
    <property type="match status" value="1"/>
</dbReference>
<evidence type="ECO:0000313" key="4">
    <source>
        <dbReference type="Proteomes" id="UP001163687"/>
    </source>
</evidence>
<keyword evidence="4" id="KW-1185">Reference proteome</keyword>
<reference evidence="3" key="1">
    <citation type="submission" date="2022-03" db="EMBL/GenBank/DDBJ databases">
        <title>Complete genome sequence of Caldinitratiruptor microaerophilus.</title>
        <authorList>
            <person name="Mukaiyama R."/>
            <person name="Nishiyama T."/>
            <person name="Ueda K."/>
        </authorList>
    </citation>
    <scope>NUCLEOTIDE SEQUENCE</scope>
    <source>
        <strain evidence="3">JCM 16183</strain>
    </source>
</reference>
<dbReference type="GO" id="GO:0046914">
    <property type="term" value="F:transition metal ion binding"/>
    <property type="evidence" value="ECO:0007669"/>
    <property type="project" value="InterPro"/>
</dbReference>
<dbReference type="EMBL" id="AP025628">
    <property type="protein sequence ID" value="BDG62369.1"/>
    <property type="molecule type" value="Genomic_DNA"/>
</dbReference>
<protein>
    <recommendedName>
        <fullName evidence="2">Ferrous iron transporter FeoA-like domain-containing protein</fullName>
    </recommendedName>
</protein>
<dbReference type="InterPro" id="IPR007167">
    <property type="entry name" value="Fe-transptr_FeoA-like"/>
</dbReference>
<sequence>MGVDAGRRLQRRLLALGLTPGTRLWLVSNVGGPAIVAVRTTRLALGREVARRVWVVPEEDGR</sequence>
<accession>A0AA35CN56</accession>
<dbReference type="InterPro" id="IPR038157">
    <property type="entry name" value="FeoA_core_dom"/>
</dbReference>
<dbReference type="InterPro" id="IPR053184">
    <property type="entry name" value="FeoA-like"/>
</dbReference>